<protein>
    <submittedName>
        <fullName evidence="1">Chlororespiratory reduction 6 domain-containing protein</fullName>
    </submittedName>
</protein>
<name>A0ABY4G1X7_9BACT</name>
<gene>
    <name evidence="1" type="ORF">MUN86_14995</name>
</gene>
<keyword evidence="2" id="KW-1185">Reference proteome</keyword>
<dbReference type="RefSeq" id="WP_245118878.1">
    <property type="nucleotide sequence ID" value="NZ_CP095061.1"/>
</dbReference>
<evidence type="ECO:0000313" key="2">
    <source>
        <dbReference type="Proteomes" id="UP000830401"/>
    </source>
</evidence>
<reference evidence="1" key="1">
    <citation type="submission" date="2022-04" db="EMBL/GenBank/DDBJ databases">
        <title>Hymenobacter sp. isolated from the air.</title>
        <authorList>
            <person name="Won M."/>
            <person name="Lee C.-M."/>
            <person name="Woen H.-Y."/>
            <person name="Kwon S.-W."/>
        </authorList>
    </citation>
    <scope>NUCLEOTIDE SEQUENCE</scope>
    <source>
        <strain evidence="1">5420S-77</strain>
    </source>
</reference>
<sequence length="165" mass="19643">MNYSDADIIMMQFDKKEIEDFDVIDIYGTLLNYYENPREVYNKINIVITGYDNDSRELFEIPEVRKFFLFLDNSFPYWFYWLNKDLPPEISSFFTLFACICPVNIKSKHNDKVAVLFEIEKLMVIVESHFHYYNKLADASGISEEESIATSDYILKVLRLFNFTE</sequence>
<evidence type="ECO:0000313" key="1">
    <source>
        <dbReference type="EMBL" id="UOQ64868.1"/>
    </source>
</evidence>
<dbReference type="Pfam" id="PF08847">
    <property type="entry name" value="Crr6"/>
    <property type="match status" value="1"/>
</dbReference>
<dbReference type="EMBL" id="CP095061">
    <property type="protein sequence ID" value="UOQ64868.1"/>
    <property type="molecule type" value="Genomic_DNA"/>
</dbReference>
<organism evidence="1 2">
    <name type="scientific">Hymenobacter volaticus</name>
    <dbReference type="NCBI Taxonomy" id="2932254"/>
    <lineage>
        <taxon>Bacteria</taxon>
        <taxon>Pseudomonadati</taxon>
        <taxon>Bacteroidota</taxon>
        <taxon>Cytophagia</taxon>
        <taxon>Cytophagales</taxon>
        <taxon>Hymenobacteraceae</taxon>
        <taxon>Hymenobacter</taxon>
    </lineage>
</organism>
<dbReference type="InterPro" id="IPR014946">
    <property type="entry name" value="CRR6"/>
</dbReference>
<accession>A0ABY4G1X7</accession>
<dbReference type="Proteomes" id="UP000830401">
    <property type="component" value="Chromosome"/>
</dbReference>
<proteinExistence type="predicted"/>